<evidence type="ECO:0000256" key="6">
    <source>
        <dbReference type="ARBA" id="ARBA00023002"/>
    </source>
</evidence>
<comment type="similarity">
    <text evidence="3 10">Belongs to the cytochrome P450 family.</text>
</comment>
<feature type="transmembrane region" description="Helical" evidence="11">
    <location>
        <begin position="6"/>
        <end position="27"/>
    </location>
</feature>
<keyword evidence="13" id="KW-1185">Reference proteome</keyword>
<dbReference type="Pfam" id="PF00067">
    <property type="entry name" value="p450"/>
    <property type="match status" value="1"/>
</dbReference>
<feature type="binding site" description="axial binding residue" evidence="9">
    <location>
        <position position="438"/>
    </location>
    <ligand>
        <name>heme</name>
        <dbReference type="ChEBI" id="CHEBI:30413"/>
    </ligand>
    <ligandPart>
        <name>Fe</name>
        <dbReference type="ChEBI" id="CHEBI:18248"/>
    </ligandPart>
</feature>
<dbReference type="HOGENOM" id="CLU_001570_2_3_1"/>
<dbReference type="STRING" id="1423351.A0A074S4D3"/>
<dbReference type="OrthoDB" id="2789670at2759"/>
<evidence type="ECO:0000256" key="5">
    <source>
        <dbReference type="ARBA" id="ARBA00022723"/>
    </source>
</evidence>
<evidence type="ECO:0000256" key="11">
    <source>
        <dbReference type="SAM" id="Phobius"/>
    </source>
</evidence>
<reference evidence="12 13" key="1">
    <citation type="submission" date="2013-12" db="EMBL/GenBank/DDBJ databases">
        <authorList>
            <person name="Cubeta M."/>
            <person name="Pakala S."/>
            <person name="Fedorova N."/>
            <person name="Thomas E."/>
            <person name="Dean R."/>
            <person name="Jabaji S."/>
            <person name="Neate S."/>
            <person name="Toda T."/>
            <person name="Tavantzis S."/>
            <person name="Vilgalys R."/>
            <person name="Bharathan N."/>
            <person name="Pakala S."/>
            <person name="Losada L.S."/>
            <person name="Zafar N."/>
            <person name="Nierman W."/>
        </authorList>
    </citation>
    <scope>NUCLEOTIDE SEQUENCE [LARGE SCALE GENOMIC DNA]</scope>
    <source>
        <strain evidence="12 13">123E</strain>
    </source>
</reference>
<sequence>MLPDNFIFSPVNACGAVAVALVGGWMVTRLRRRQHQLPLPPGPPETSWLKGNGEEIPRTFVWLKYTEWNRKYGDIMHARAGSKHIIVVSSYEGLMDLFDSQGAQYSHRPRSMGWESLGFFRSTYDDRLRTFRRHMNVGFGKKAVAAYNESQTRDVHLFLQRLATNPNDFFGEAKWLFGRIIMRITYGYSVTSTNDPYIKLAEDALKSLVIGVMGNHPIDTYPFLRYLPAWFPGIGFKRLAQEAREISRRLVNEPFDWTLKALNLGTATPSFISQLLELNEDKSDSIDDIKWSAATMYSGGVHNTIATLGNFIAAMVLYPEVARKAREEIDRVIGTERLPTITDRADLPYLECVLLETLRWHPVAPLGSPRSVHQDHEYKGYRIPAYSTIYCNIYAITRDERVFVDPENFIPERFSDDYTGPKPLNPRSFIFGAGRRLCPGNHIVDASIFLVIASIIATMDMGKARDDQGNEIEPVIARTGFQTNQVIPFKCTIRPRSERALRLIDSVVLFEQE</sequence>
<dbReference type="PROSITE" id="PS00086">
    <property type="entry name" value="CYTOCHROME_P450"/>
    <property type="match status" value="1"/>
</dbReference>
<dbReference type="CDD" id="cd11065">
    <property type="entry name" value="CYP64-like"/>
    <property type="match status" value="1"/>
</dbReference>
<dbReference type="PRINTS" id="PR00385">
    <property type="entry name" value="P450"/>
</dbReference>
<dbReference type="PANTHER" id="PTHR46300:SF5">
    <property type="entry name" value="CYTOCHROME P450"/>
    <property type="match status" value="1"/>
</dbReference>
<dbReference type="InterPro" id="IPR002401">
    <property type="entry name" value="Cyt_P450_E_grp-I"/>
</dbReference>
<dbReference type="InterPro" id="IPR017972">
    <property type="entry name" value="Cyt_P450_CS"/>
</dbReference>
<evidence type="ECO:0000313" key="12">
    <source>
        <dbReference type="EMBL" id="KEP52435.1"/>
    </source>
</evidence>
<accession>A0A074S4D3</accession>
<dbReference type="EMBL" id="AZST01000106">
    <property type="protein sequence ID" value="KEP52435.1"/>
    <property type="molecule type" value="Genomic_DNA"/>
</dbReference>
<keyword evidence="4 9" id="KW-0349">Heme</keyword>
<keyword evidence="8 10" id="KW-0503">Monooxygenase</keyword>
<dbReference type="Gene3D" id="1.10.630.10">
    <property type="entry name" value="Cytochrome P450"/>
    <property type="match status" value="1"/>
</dbReference>
<dbReference type="GO" id="GO:0020037">
    <property type="term" value="F:heme binding"/>
    <property type="evidence" value="ECO:0007669"/>
    <property type="project" value="InterPro"/>
</dbReference>
<dbReference type="InterPro" id="IPR036396">
    <property type="entry name" value="Cyt_P450_sf"/>
</dbReference>
<comment type="cofactor">
    <cofactor evidence="1 9">
        <name>heme</name>
        <dbReference type="ChEBI" id="CHEBI:30413"/>
    </cofactor>
</comment>
<evidence type="ECO:0000256" key="1">
    <source>
        <dbReference type="ARBA" id="ARBA00001971"/>
    </source>
</evidence>
<gene>
    <name evidence="12" type="ORF">V565_045560</name>
</gene>
<organism evidence="12 13">
    <name type="scientific">Rhizoctonia solani 123E</name>
    <dbReference type="NCBI Taxonomy" id="1423351"/>
    <lineage>
        <taxon>Eukaryota</taxon>
        <taxon>Fungi</taxon>
        <taxon>Dikarya</taxon>
        <taxon>Basidiomycota</taxon>
        <taxon>Agaricomycotina</taxon>
        <taxon>Agaricomycetes</taxon>
        <taxon>Cantharellales</taxon>
        <taxon>Ceratobasidiaceae</taxon>
        <taxon>Rhizoctonia</taxon>
    </lineage>
</organism>
<dbReference type="GO" id="GO:0005506">
    <property type="term" value="F:iron ion binding"/>
    <property type="evidence" value="ECO:0007669"/>
    <property type="project" value="InterPro"/>
</dbReference>
<keyword evidence="11" id="KW-0812">Transmembrane</keyword>
<evidence type="ECO:0000256" key="8">
    <source>
        <dbReference type="ARBA" id="ARBA00023033"/>
    </source>
</evidence>
<keyword evidence="11" id="KW-1133">Transmembrane helix</keyword>
<dbReference type="GO" id="GO:0016705">
    <property type="term" value="F:oxidoreductase activity, acting on paired donors, with incorporation or reduction of molecular oxygen"/>
    <property type="evidence" value="ECO:0007669"/>
    <property type="project" value="InterPro"/>
</dbReference>
<evidence type="ECO:0000313" key="13">
    <source>
        <dbReference type="Proteomes" id="UP000027456"/>
    </source>
</evidence>
<keyword evidence="11" id="KW-0472">Membrane</keyword>
<protein>
    <submittedName>
        <fullName evidence="12">Cytochrome P450 family protein</fullName>
    </submittedName>
</protein>
<keyword evidence="5 9" id="KW-0479">Metal-binding</keyword>
<keyword evidence="6 10" id="KW-0560">Oxidoreductase</keyword>
<dbReference type="GO" id="GO:0004497">
    <property type="term" value="F:monooxygenase activity"/>
    <property type="evidence" value="ECO:0007669"/>
    <property type="project" value="UniProtKB-KW"/>
</dbReference>
<evidence type="ECO:0000256" key="4">
    <source>
        <dbReference type="ARBA" id="ARBA00022617"/>
    </source>
</evidence>
<dbReference type="PRINTS" id="PR00463">
    <property type="entry name" value="EP450I"/>
</dbReference>
<name>A0A074S4D3_9AGAM</name>
<keyword evidence="7 9" id="KW-0408">Iron</keyword>
<comment type="caution">
    <text evidence="12">The sequence shown here is derived from an EMBL/GenBank/DDBJ whole genome shotgun (WGS) entry which is preliminary data.</text>
</comment>
<dbReference type="InterPro" id="IPR050364">
    <property type="entry name" value="Cytochrome_P450_fung"/>
</dbReference>
<dbReference type="Proteomes" id="UP000027456">
    <property type="component" value="Unassembled WGS sequence"/>
</dbReference>
<dbReference type="InterPro" id="IPR001128">
    <property type="entry name" value="Cyt_P450"/>
</dbReference>
<evidence type="ECO:0000256" key="9">
    <source>
        <dbReference type="PIRSR" id="PIRSR602401-1"/>
    </source>
</evidence>
<comment type="pathway">
    <text evidence="2">Secondary metabolite biosynthesis.</text>
</comment>
<dbReference type="SUPFAM" id="SSF48264">
    <property type="entry name" value="Cytochrome P450"/>
    <property type="match status" value="1"/>
</dbReference>
<evidence type="ECO:0000256" key="2">
    <source>
        <dbReference type="ARBA" id="ARBA00005179"/>
    </source>
</evidence>
<evidence type="ECO:0000256" key="10">
    <source>
        <dbReference type="RuleBase" id="RU000461"/>
    </source>
</evidence>
<dbReference type="AlphaFoldDB" id="A0A074S4D3"/>
<proteinExistence type="inferred from homology"/>
<evidence type="ECO:0000256" key="7">
    <source>
        <dbReference type="ARBA" id="ARBA00023004"/>
    </source>
</evidence>
<dbReference type="PANTHER" id="PTHR46300">
    <property type="entry name" value="P450, PUTATIVE (EUROFUNG)-RELATED-RELATED"/>
    <property type="match status" value="1"/>
</dbReference>
<evidence type="ECO:0000256" key="3">
    <source>
        <dbReference type="ARBA" id="ARBA00010617"/>
    </source>
</evidence>